<dbReference type="EMBL" id="UGSZ01000001">
    <property type="protein sequence ID" value="SUB57237.1"/>
    <property type="molecule type" value="Genomic_DNA"/>
</dbReference>
<dbReference type="PROSITE" id="PS50893">
    <property type="entry name" value="ABC_TRANSPORTER_2"/>
    <property type="match status" value="1"/>
</dbReference>
<name>A0A379C6L9_9FIRM</name>
<feature type="domain" description="ABC transporter" evidence="5">
    <location>
        <begin position="5"/>
        <end position="232"/>
    </location>
</feature>
<dbReference type="Gene3D" id="3.40.50.300">
    <property type="entry name" value="P-loop containing nucleotide triphosphate hydrolases"/>
    <property type="match status" value="1"/>
</dbReference>
<dbReference type="OrthoDB" id="9809205at2"/>
<reference evidence="6 7" key="1">
    <citation type="submission" date="2018-06" db="EMBL/GenBank/DDBJ databases">
        <authorList>
            <consortium name="Pathogen Informatics"/>
            <person name="Doyle S."/>
        </authorList>
    </citation>
    <scope>NUCLEOTIDE SEQUENCE [LARGE SCALE GENOMIC DNA]</scope>
    <source>
        <strain evidence="6 7">NCTC13149</strain>
    </source>
</reference>
<keyword evidence="4 6" id="KW-0067">ATP-binding</keyword>
<dbReference type="STRING" id="1122949.GCA_000378725_01179"/>
<dbReference type="RefSeq" id="WP_019034908.1">
    <property type="nucleotide sequence ID" value="NZ_UGSZ01000001.1"/>
</dbReference>
<evidence type="ECO:0000259" key="5">
    <source>
        <dbReference type="PROSITE" id="PS50893"/>
    </source>
</evidence>
<dbReference type="SUPFAM" id="SSF52540">
    <property type="entry name" value="P-loop containing nucleoside triphosphate hydrolases"/>
    <property type="match status" value="1"/>
</dbReference>
<evidence type="ECO:0000256" key="2">
    <source>
        <dbReference type="ARBA" id="ARBA00022448"/>
    </source>
</evidence>
<dbReference type="PANTHER" id="PTHR43335">
    <property type="entry name" value="ABC TRANSPORTER, ATP-BINDING PROTEIN"/>
    <property type="match status" value="1"/>
</dbReference>
<organism evidence="6 7">
    <name type="scientific">Peptoniphilus lacrimalis</name>
    <dbReference type="NCBI Taxonomy" id="33031"/>
    <lineage>
        <taxon>Bacteria</taxon>
        <taxon>Bacillati</taxon>
        <taxon>Bacillota</taxon>
        <taxon>Tissierellia</taxon>
        <taxon>Tissierellales</taxon>
        <taxon>Peptoniphilaceae</taxon>
        <taxon>Peptoniphilus</taxon>
    </lineage>
</organism>
<protein>
    <submittedName>
        <fullName evidence="6">Daunorubicin/doxorubicin resistance ATP-binding protein DrrA</fullName>
        <ecNumber evidence="6">3.6.3.-</ecNumber>
    </submittedName>
</protein>
<dbReference type="SMART" id="SM00382">
    <property type="entry name" value="AAA"/>
    <property type="match status" value="1"/>
</dbReference>
<evidence type="ECO:0000313" key="7">
    <source>
        <dbReference type="Proteomes" id="UP000255517"/>
    </source>
</evidence>
<evidence type="ECO:0000256" key="3">
    <source>
        <dbReference type="ARBA" id="ARBA00022741"/>
    </source>
</evidence>
<keyword evidence="2" id="KW-0813">Transport</keyword>
<gene>
    <name evidence="6" type="primary">drrA_3</name>
    <name evidence="6" type="ORF">NCTC13149_01071</name>
</gene>
<evidence type="ECO:0000256" key="1">
    <source>
        <dbReference type="ARBA" id="ARBA00005417"/>
    </source>
</evidence>
<sequence length="305" mass="34843">MEKIIELTDVNKSYDKKHKALENMNLNIYENDIFGLVGSNGAGKSTILKLLSGAILKDSGHISILGNSDDDLIKSFSKMGFLIENPLFYDELSGMNNLIYLCKLRGMKIDNALEIAKEFGIYKHLSKKVKSYSTGMRQRLGLVAAFMAKPKIILLDEPINGLDPEGITFLRNYLLKINKSWQSTIIISSHILNELSLIATRYAFIKDGKLIEEISKEEFEDKSKQFISIELEKEDLEKAAALLEMKLNVKDYKVYPDGELRIYENFNTKDLQKFLVENAIFLKSIKVKEKSLEEYYLEKVGENND</sequence>
<dbReference type="InterPro" id="IPR027417">
    <property type="entry name" value="P-loop_NTPase"/>
</dbReference>
<evidence type="ECO:0000313" key="6">
    <source>
        <dbReference type="EMBL" id="SUB57237.1"/>
    </source>
</evidence>
<dbReference type="Proteomes" id="UP000255517">
    <property type="component" value="Unassembled WGS sequence"/>
</dbReference>
<proteinExistence type="inferred from homology"/>
<dbReference type="Pfam" id="PF00005">
    <property type="entry name" value="ABC_tran"/>
    <property type="match status" value="1"/>
</dbReference>
<dbReference type="InterPro" id="IPR003439">
    <property type="entry name" value="ABC_transporter-like_ATP-bd"/>
</dbReference>
<keyword evidence="3" id="KW-0547">Nucleotide-binding</keyword>
<dbReference type="GO" id="GO:0005524">
    <property type="term" value="F:ATP binding"/>
    <property type="evidence" value="ECO:0007669"/>
    <property type="project" value="UniProtKB-KW"/>
</dbReference>
<dbReference type="InterPro" id="IPR003593">
    <property type="entry name" value="AAA+_ATPase"/>
</dbReference>
<dbReference type="AlphaFoldDB" id="A0A379C6L9"/>
<dbReference type="PANTHER" id="PTHR43335:SF8">
    <property type="entry name" value="ABC TRANSPORTER, ATP-BINDING PROTEIN"/>
    <property type="match status" value="1"/>
</dbReference>
<keyword evidence="6" id="KW-0378">Hydrolase</keyword>
<accession>A0A379C6L9</accession>
<dbReference type="GO" id="GO:0016887">
    <property type="term" value="F:ATP hydrolysis activity"/>
    <property type="evidence" value="ECO:0007669"/>
    <property type="project" value="InterPro"/>
</dbReference>
<evidence type="ECO:0000256" key="4">
    <source>
        <dbReference type="ARBA" id="ARBA00022840"/>
    </source>
</evidence>
<comment type="similarity">
    <text evidence="1">Belongs to the ABC transporter superfamily.</text>
</comment>
<dbReference type="EC" id="3.6.3.-" evidence="6"/>